<keyword evidence="3 4" id="KW-0539">Nucleus</keyword>
<dbReference type="InterPro" id="IPR011171">
    <property type="entry name" value="GMF"/>
</dbReference>
<evidence type="ECO:0000256" key="1">
    <source>
        <dbReference type="ARBA" id="ARBA00010055"/>
    </source>
</evidence>
<comment type="similarity">
    <text evidence="1 4">Belongs to the actin-binding proteins ADF family. GMF subfamily.</text>
</comment>
<dbReference type="InterPro" id="IPR002108">
    <property type="entry name" value="ADF-H"/>
</dbReference>
<sequence length="138" mass="15519">MSMKTVDIPTNLLERLKAFRMGKRSVGAAALVVKIDKKTLRMEIEEEFEGIALDELQEELPENSPRFVVMSYELEHRDGRKSYPLVIIYWAPPTSSMELATLYASAMSHFSTASDIAKVLDVREGVLEKKSIDARLGA</sequence>
<dbReference type="GO" id="GO:0005634">
    <property type="term" value="C:nucleus"/>
    <property type="evidence" value="ECO:0007669"/>
    <property type="project" value="UniProtKB-SubCell"/>
</dbReference>
<name>A0A316Z1Y6_9BASI</name>
<dbReference type="Gene3D" id="3.40.20.10">
    <property type="entry name" value="Severin"/>
    <property type="match status" value="1"/>
</dbReference>
<accession>A0A316Z1Y6</accession>
<reference evidence="6 7" key="1">
    <citation type="journal article" date="2018" name="Mol. Biol. Evol.">
        <title>Broad Genomic Sampling Reveals a Smut Pathogenic Ancestry of the Fungal Clade Ustilaginomycotina.</title>
        <authorList>
            <person name="Kijpornyongpan T."/>
            <person name="Mondo S.J."/>
            <person name="Barry K."/>
            <person name="Sandor L."/>
            <person name="Lee J."/>
            <person name="Lipzen A."/>
            <person name="Pangilinan J."/>
            <person name="LaButti K."/>
            <person name="Hainaut M."/>
            <person name="Henrissat B."/>
            <person name="Grigoriev I.V."/>
            <person name="Spatafora J.W."/>
            <person name="Aime M.C."/>
        </authorList>
    </citation>
    <scope>NUCLEOTIDE SEQUENCE [LARGE SCALE GENOMIC DNA]</scope>
    <source>
        <strain evidence="6 7">MCA 4186</strain>
    </source>
</reference>
<evidence type="ECO:0000256" key="4">
    <source>
        <dbReference type="PIRNR" id="PIRNR001788"/>
    </source>
</evidence>
<evidence type="ECO:0000313" key="7">
    <source>
        <dbReference type="Proteomes" id="UP000245946"/>
    </source>
</evidence>
<dbReference type="RefSeq" id="XP_025596076.1">
    <property type="nucleotide sequence ID" value="XM_025745478.1"/>
</dbReference>
<dbReference type="CDD" id="cd11283">
    <property type="entry name" value="ADF_GMF-beta_like"/>
    <property type="match status" value="1"/>
</dbReference>
<dbReference type="STRING" id="58919.A0A316Z1Y6"/>
<keyword evidence="2 4" id="KW-0963">Cytoplasm</keyword>
<dbReference type="InterPro" id="IPR029006">
    <property type="entry name" value="ADF-H/Gelsolin-like_dom_sf"/>
</dbReference>
<keyword evidence="7" id="KW-1185">Reference proteome</keyword>
<gene>
    <name evidence="6" type="ORF">FA09DRAFT_362479</name>
</gene>
<dbReference type="GO" id="GO:0030479">
    <property type="term" value="C:actin cortical patch"/>
    <property type="evidence" value="ECO:0007669"/>
    <property type="project" value="TreeGrafter"/>
</dbReference>
<proteinExistence type="inferred from homology"/>
<evidence type="ECO:0000256" key="3">
    <source>
        <dbReference type="ARBA" id="ARBA00023242"/>
    </source>
</evidence>
<dbReference type="GO" id="GO:0034316">
    <property type="term" value="P:negative regulation of Arp2/3 complex-mediated actin nucleation"/>
    <property type="evidence" value="ECO:0007669"/>
    <property type="project" value="TreeGrafter"/>
</dbReference>
<dbReference type="Proteomes" id="UP000245946">
    <property type="component" value="Unassembled WGS sequence"/>
</dbReference>
<dbReference type="Pfam" id="PF00241">
    <property type="entry name" value="Cofilin_ADF"/>
    <property type="match status" value="1"/>
</dbReference>
<evidence type="ECO:0000256" key="2">
    <source>
        <dbReference type="ARBA" id="ARBA00022490"/>
    </source>
</evidence>
<protein>
    <submittedName>
        <fullName evidence="6">Glia maturation factor beta</fullName>
    </submittedName>
</protein>
<dbReference type="AlphaFoldDB" id="A0A316Z1Y6"/>
<dbReference type="OrthoDB" id="3919494at2759"/>
<dbReference type="PROSITE" id="PS51263">
    <property type="entry name" value="ADF_H"/>
    <property type="match status" value="1"/>
</dbReference>
<organism evidence="6 7">
    <name type="scientific">Tilletiopsis washingtonensis</name>
    <dbReference type="NCBI Taxonomy" id="58919"/>
    <lineage>
        <taxon>Eukaryota</taxon>
        <taxon>Fungi</taxon>
        <taxon>Dikarya</taxon>
        <taxon>Basidiomycota</taxon>
        <taxon>Ustilaginomycotina</taxon>
        <taxon>Exobasidiomycetes</taxon>
        <taxon>Entylomatales</taxon>
        <taxon>Entylomatales incertae sedis</taxon>
        <taxon>Tilletiopsis</taxon>
    </lineage>
</organism>
<evidence type="ECO:0000259" key="5">
    <source>
        <dbReference type="PROSITE" id="PS51263"/>
    </source>
</evidence>
<dbReference type="PANTHER" id="PTHR11249">
    <property type="entry name" value="GLIAL FACTOR NATURATION FACTOR"/>
    <property type="match status" value="1"/>
</dbReference>
<evidence type="ECO:0000313" key="6">
    <source>
        <dbReference type="EMBL" id="PWN95797.1"/>
    </source>
</evidence>
<feature type="domain" description="ADF-H" evidence="5">
    <location>
        <begin position="2"/>
        <end position="137"/>
    </location>
</feature>
<dbReference type="GeneID" id="37273022"/>
<comment type="subcellular location">
    <subcellularLocation>
        <location evidence="4">Cytoplasm</location>
    </subcellularLocation>
    <subcellularLocation>
        <location evidence="4">Nucleus</location>
    </subcellularLocation>
</comment>
<dbReference type="SMART" id="SM00102">
    <property type="entry name" value="ADF"/>
    <property type="match status" value="1"/>
</dbReference>
<dbReference type="GO" id="GO:0071933">
    <property type="term" value="F:Arp2/3 complex binding"/>
    <property type="evidence" value="ECO:0007669"/>
    <property type="project" value="InterPro"/>
</dbReference>
<dbReference type="FunFam" id="3.40.20.10:FF:000026">
    <property type="entry name" value="Glia maturation factor"/>
    <property type="match status" value="1"/>
</dbReference>
<dbReference type="PANTHER" id="PTHR11249:SF2">
    <property type="entry name" value="GLIA MATURATION FACTOR"/>
    <property type="match status" value="1"/>
</dbReference>
<dbReference type="EMBL" id="KZ819302">
    <property type="protein sequence ID" value="PWN95797.1"/>
    <property type="molecule type" value="Genomic_DNA"/>
</dbReference>
<dbReference type="GO" id="GO:0071846">
    <property type="term" value="P:actin filament debranching"/>
    <property type="evidence" value="ECO:0007669"/>
    <property type="project" value="InterPro"/>
</dbReference>
<dbReference type="GO" id="GO:0003779">
    <property type="term" value="F:actin binding"/>
    <property type="evidence" value="ECO:0007669"/>
    <property type="project" value="InterPro"/>
</dbReference>
<dbReference type="SUPFAM" id="SSF55753">
    <property type="entry name" value="Actin depolymerizing proteins"/>
    <property type="match status" value="1"/>
</dbReference>
<dbReference type="PIRSF" id="PIRSF001788">
    <property type="entry name" value="GMF-beta"/>
    <property type="match status" value="1"/>
</dbReference>